<protein>
    <recommendedName>
        <fullName evidence="3">Lipopolysaccharide biosynthesis protein, LPS:glycosyltransferase</fullName>
    </recommendedName>
</protein>
<proteinExistence type="predicted"/>
<keyword evidence="2" id="KW-1185">Reference proteome</keyword>
<name>A0A1M6FRK2_9FLAO</name>
<evidence type="ECO:0000313" key="1">
    <source>
        <dbReference type="EMBL" id="SHJ00316.1"/>
    </source>
</evidence>
<dbReference type="SUPFAM" id="SSF53448">
    <property type="entry name" value="Nucleotide-diphospho-sugar transferases"/>
    <property type="match status" value="1"/>
</dbReference>
<organism evidence="1 2">
    <name type="scientific">Flavobacterium terrae</name>
    <dbReference type="NCBI Taxonomy" id="415425"/>
    <lineage>
        <taxon>Bacteria</taxon>
        <taxon>Pseudomonadati</taxon>
        <taxon>Bacteroidota</taxon>
        <taxon>Flavobacteriia</taxon>
        <taxon>Flavobacteriales</taxon>
        <taxon>Flavobacteriaceae</taxon>
        <taxon>Flavobacterium</taxon>
    </lineage>
</organism>
<dbReference type="Gene3D" id="3.90.550.10">
    <property type="entry name" value="Spore Coat Polysaccharide Biosynthesis Protein SpsA, Chain A"/>
    <property type="match status" value="1"/>
</dbReference>
<accession>A0A1M6FRK2</accession>
<dbReference type="AlphaFoldDB" id="A0A1M6FRK2"/>
<dbReference type="Proteomes" id="UP000184488">
    <property type="component" value="Unassembled WGS sequence"/>
</dbReference>
<reference evidence="2" key="1">
    <citation type="submission" date="2016-11" db="EMBL/GenBank/DDBJ databases">
        <authorList>
            <person name="Varghese N."/>
            <person name="Submissions S."/>
        </authorList>
    </citation>
    <scope>NUCLEOTIDE SEQUENCE [LARGE SCALE GENOMIC DNA]</scope>
    <source>
        <strain evidence="2">DSM 18829</strain>
    </source>
</reference>
<sequence length="326" mass="38835">MIVSDKNKKIMKKTAIVITLGKHHVHYCKALIASIEFFNPELPIVIIKDGVFNTKSLEKRKNVSVVNSKEINKIHQLDLYILLNKLNILFLPQIGFDFDCYIHLDADSILTNPIEYEFFNQESDFFILQGNIIKKNDNEKMNNLAHYAFNLLDFPEYSFDDNELYFFSASHIAINKRIIPKLIELLKKHRYELNKEFINDKRIRFNDQGFLNLMINYLSHIKEIVVKIKDMGIYGKQAAKDFPKLTLENIKNKIDTEVMFIHYTAPSRKVTMKAHNFGDLLDYFLRLFYNNGYLFYIDENLRYARHYRDWFWKRAKNKLKHISKKI</sequence>
<gene>
    <name evidence="1" type="ORF">SAMN05444363_2306</name>
</gene>
<dbReference type="InterPro" id="IPR029044">
    <property type="entry name" value="Nucleotide-diphossugar_trans"/>
</dbReference>
<evidence type="ECO:0000313" key="2">
    <source>
        <dbReference type="Proteomes" id="UP000184488"/>
    </source>
</evidence>
<dbReference type="EMBL" id="FQZI01000004">
    <property type="protein sequence ID" value="SHJ00316.1"/>
    <property type="molecule type" value="Genomic_DNA"/>
</dbReference>
<evidence type="ECO:0008006" key="3">
    <source>
        <dbReference type="Google" id="ProtNLM"/>
    </source>
</evidence>
<dbReference type="STRING" id="415425.SAMN05444363_2306"/>